<evidence type="ECO:0000313" key="9">
    <source>
        <dbReference type="RefSeq" id="XP_022991070.1"/>
    </source>
</evidence>
<dbReference type="GO" id="GO:0051301">
    <property type="term" value="P:cell division"/>
    <property type="evidence" value="ECO:0007669"/>
    <property type="project" value="UniProtKB-KW"/>
</dbReference>
<gene>
    <name evidence="9" type="primary">LOC111487776</name>
</gene>
<accession>A0A6J1JRU8</accession>
<dbReference type="RefSeq" id="XP_022991070.1">
    <property type="nucleotide sequence ID" value="XM_023135302.1"/>
</dbReference>
<dbReference type="Pfam" id="PF25220">
    <property type="entry name" value="Sororin_C"/>
    <property type="match status" value="1"/>
</dbReference>
<dbReference type="PANTHER" id="PTHR35740:SF1">
    <property type="entry name" value="OS12G0111700 PROTEIN"/>
    <property type="match status" value="1"/>
</dbReference>
<dbReference type="Proteomes" id="UP000504608">
    <property type="component" value="Unplaced"/>
</dbReference>
<keyword evidence="1" id="KW-0132">Cell division</keyword>
<keyword evidence="3" id="KW-0539">Nucleus</keyword>
<sequence>MESQKRNLRVRKPLADCTNTVLSSQSSASNLSAAIKPRKRVVKPAVKDVVNNEKEGVSSFASASTSVNLQASNPSSDFLPTQPSSNLPPAESTPTSDSLPTEPSSSSLPAEVSTPSRLVDLPSSSGTDRVPEPQSFYSRRHPANRRKSTETAAAPFVFSTASKILTRGEKRAADSSPSRARTVPYRKRQRGTIYGEDESKIELPREFVEKQKAYFSEVDAFELLVEEAKSSDSE</sequence>
<keyword evidence="2" id="KW-0498">Mitosis</keyword>
<feature type="compositionally biased region" description="Low complexity" evidence="6">
    <location>
        <begin position="92"/>
        <end position="109"/>
    </location>
</feature>
<evidence type="ECO:0000313" key="8">
    <source>
        <dbReference type="Proteomes" id="UP000504608"/>
    </source>
</evidence>
<reference evidence="9" key="1">
    <citation type="submission" date="2025-08" db="UniProtKB">
        <authorList>
            <consortium name="RefSeq"/>
        </authorList>
    </citation>
    <scope>IDENTIFICATION</scope>
    <source>
        <tissue evidence="9">Young leaves</tissue>
    </source>
</reference>
<protein>
    <submittedName>
        <fullName evidence="9">Uncharacterized protein LOC111487776 isoform X1</fullName>
    </submittedName>
</protein>
<dbReference type="KEGG" id="cmax:111487776"/>
<evidence type="ECO:0000256" key="4">
    <source>
        <dbReference type="ARBA" id="ARBA00023306"/>
    </source>
</evidence>
<keyword evidence="4" id="KW-0131">Cell cycle</keyword>
<dbReference type="GO" id="GO:0005634">
    <property type="term" value="C:nucleus"/>
    <property type="evidence" value="ECO:0007669"/>
    <property type="project" value="UniProtKB-SubCell"/>
</dbReference>
<dbReference type="AlphaFoldDB" id="A0A6J1JRU8"/>
<name>A0A6J1JRU8_CUCMA</name>
<feature type="domain" description="Sororin C-terminal region" evidence="7">
    <location>
        <begin position="204"/>
        <end position="226"/>
    </location>
</feature>
<evidence type="ECO:0000256" key="5">
    <source>
        <dbReference type="ARBA" id="ARBA00093465"/>
    </source>
</evidence>
<keyword evidence="8" id="KW-1185">Reference proteome</keyword>
<feature type="compositionally biased region" description="Polar residues" evidence="6">
    <location>
        <begin position="59"/>
        <end position="87"/>
    </location>
</feature>
<dbReference type="GeneID" id="111487776"/>
<evidence type="ECO:0000256" key="1">
    <source>
        <dbReference type="ARBA" id="ARBA00022618"/>
    </source>
</evidence>
<dbReference type="OrthoDB" id="1903589at2759"/>
<feature type="compositionally biased region" description="Low complexity" evidence="6">
    <location>
        <begin position="22"/>
        <end position="34"/>
    </location>
</feature>
<comment type="similarity">
    <text evidence="5">Belongs to the sororin family.</text>
</comment>
<evidence type="ECO:0000256" key="3">
    <source>
        <dbReference type="ARBA" id="ARBA00023242"/>
    </source>
</evidence>
<proteinExistence type="inferred from homology"/>
<evidence type="ECO:0000256" key="6">
    <source>
        <dbReference type="SAM" id="MobiDB-lite"/>
    </source>
</evidence>
<feature type="region of interest" description="Disordered" evidence="6">
    <location>
        <begin position="20"/>
        <end position="191"/>
    </location>
</feature>
<evidence type="ECO:0000256" key="2">
    <source>
        <dbReference type="ARBA" id="ARBA00022776"/>
    </source>
</evidence>
<evidence type="ECO:0000259" key="7">
    <source>
        <dbReference type="Pfam" id="PF25220"/>
    </source>
</evidence>
<organism evidence="8 9">
    <name type="scientific">Cucurbita maxima</name>
    <name type="common">Pumpkin</name>
    <name type="synonym">Winter squash</name>
    <dbReference type="NCBI Taxonomy" id="3661"/>
    <lineage>
        <taxon>Eukaryota</taxon>
        <taxon>Viridiplantae</taxon>
        <taxon>Streptophyta</taxon>
        <taxon>Embryophyta</taxon>
        <taxon>Tracheophyta</taxon>
        <taxon>Spermatophyta</taxon>
        <taxon>Magnoliopsida</taxon>
        <taxon>eudicotyledons</taxon>
        <taxon>Gunneridae</taxon>
        <taxon>Pentapetalae</taxon>
        <taxon>rosids</taxon>
        <taxon>fabids</taxon>
        <taxon>Cucurbitales</taxon>
        <taxon>Cucurbitaceae</taxon>
        <taxon>Cucurbiteae</taxon>
        <taxon>Cucurbita</taxon>
    </lineage>
</organism>
<dbReference type="PANTHER" id="PTHR35740">
    <property type="entry name" value="OS12G0111700 PROTEIN"/>
    <property type="match status" value="1"/>
</dbReference>
<dbReference type="InterPro" id="IPR057337">
    <property type="entry name" value="Sororin_C"/>
</dbReference>